<dbReference type="Bgee" id="ENSMFAG00000034343">
    <property type="expression patterns" value="Expressed in frontal cortex and 12 other cell types or tissues"/>
</dbReference>
<reference evidence="1" key="1">
    <citation type="journal article" date="2007" name="PLoS Biol.">
        <title>Rate of evolution in brain-expressed genes in humans and other primates.</title>
        <authorList>
            <person name="Wang H.-Y."/>
            <person name="Chien H.-C."/>
            <person name="Osada N."/>
            <person name="Hashimoto K."/>
            <person name="Sugano S."/>
            <person name="Gojobori T."/>
            <person name="Chou C.-K."/>
            <person name="Tsai S.-F."/>
            <person name="Wu C.-I."/>
            <person name="Shen C.-K.J."/>
        </authorList>
    </citation>
    <scope>NUCLEOTIDE SEQUENCE</scope>
</reference>
<keyword evidence="3" id="KW-1185">Reference proteome</keyword>
<dbReference type="Proteomes" id="UP000233100">
    <property type="component" value="Chromosome 3"/>
</dbReference>
<proteinExistence type="evidence at transcript level"/>
<dbReference type="EMBL" id="AB172956">
    <property type="protein sequence ID" value="BAE90018.1"/>
    <property type="molecule type" value="mRNA"/>
</dbReference>
<gene>
    <name evidence="2" type="primary">PPP1R9A</name>
</gene>
<protein>
    <submittedName>
        <fullName evidence="1">Macaca fascicularis brain cDNA clone: QflA-20350, similar to human protein phosphatase 1, regulatory (inhibitor) subunit 9A(PPP1R9A), mRNA, RefSeq: XM_371933.1</fullName>
    </submittedName>
    <submittedName>
        <fullName evidence="2">Protein phosphatase 1 regulatory subunit 9A</fullName>
    </submittedName>
</protein>
<accession>I7GCU2</accession>
<reference evidence="2" key="3">
    <citation type="submission" date="2025-05" db="UniProtKB">
        <authorList>
            <consortium name="Ensembl"/>
        </authorList>
    </citation>
    <scope>IDENTIFICATION</scope>
</reference>
<dbReference type="AlphaFoldDB" id="I7GCU2"/>
<organism evidence="1">
    <name type="scientific">Macaca fascicularis</name>
    <name type="common">Crab-eating macaque</name>
    <name type="synonym">Cynomolgus monkey</name>
    <dbReference type="NCBI Taxonomy" id="9541"/>
    <lineage>
        <taxon>Eukaryota</taxon>
        <taxon>Metazoa</taxon>
        <taxon>Chordata</taxon>
        <taxon>Craniata</taxon>
        <taxon>Vertebrata</taxon>
        <taxon>Euteleostomi</taxon>
        <taxon>Mammalia</taxon>
        <taxon>Eutheria</taxon>
        <taxon>Euarchontoglires</taxon>
        <taxon>Primates</taxon>
        <taxon>Haplorrhini</taxon>
        <taxon>Catarrhini</taxon>
        <taxon>Cercopithecidae</taxon>
        <taxon>Cercopithecinae</taxon>
        <taxon>Macaca</taxon>
    </lineage>
</organism>
<sequence>MAQLLSWSPLFLNELVDLTQCTMALHIPNSLRLGRCLREVCMNQGKTTAIPQRKRKLEGVNLRMNGEVPSPTEAVLIPWTALAPELRLSPQL</sequence>
<name>I7GCU2_MACFA</name>
<evidence type="ECO:0000313" key="3">
    <source>
        <dbReference type="Proteomes" id="UP000233100"/>
    </source>
</evidence>
<evidence type="ECO:0000313" key="1">
    <source>
        <dbReference type="EMBL" id="BAE90018.1"/>
    </source>
</evidence>
<evidence type="ECO:0000313" key="2">
    <source>
        <dbReference type="Ensembl" id="ENSMFAP00000060658.1"/>
    </source>
</evidence>
<dbReference type="Ensembl" id="ENSMFAT00000075792.1">
    <property type="protein sequence ID" value="ENSMFAP00000060658.1"/>
    <property type="gene ID" value="ENSMFAG00000034343.2"/>
</dbReference>
<reference evidence="2 3" key="2">
    <citation type="submission" date="2013-03" db="EMBL/GenBank/DDBJ databases">
        <authorList>
            <person name="Warren W."/>
            <person name="Wilson R.K."/>
        </authorList>
    </citation>
    <scope>NUCLEOTIDE SEQUENCE</scope>
</reference>
<dbReference type="GeneTree" id="ENSGT00940000155538"/>